<dbReference type="PROSITE" id="PS01175">
    <property type="entry name" value="RIBONUCLEASE_II"/>
    <property type="match status" value="1"/>
</dbReference>
<sequence>MLRAGSVGLRRAASAKCGEFVARGPFLPGSTIRQAGRCGFGTTSHSKWHRAEFKPRKLKKLEAQYDKRVMTPEELFAQASNIDVKNIMAEYEKRKNVRDVAPNKKWLADRLPEVQLGAAFDYTGTLKNQQAVEKVLSEKFGPIRKNIKIYDMYYSELDVGDVVDLSGRLSKSELAVVVELPRAAIDPRYTLITQFGGLVYVSRSRMGFRIPRVFPREWFTGCIMDEMPFIAGCTDAGGNALVPAGHPKCKTEETVENLDISFGGAVAKASVAAGTSIQSYITPSLLSGIVSRRLTLIISKTWFALPETNLKMEVLHNVLQSAESPVTLSFVQLLTAVLGTDLNSMVSGLNTNNNESVCRTYKKLHEHLTNAIGVDNQFDSITLGRSALGRKALVQQVSTIALYALVLSLRKNGLVYRFNSGQSRPTFVTVVPLDQMVRLNRLVHKFKADEKQYGVLCGQMEARMAENGQVEARMAENGQMENRMPEREPENAHSAPKQHSQDYQTFIWMLKLYISSSFKDDVLESFILKVIRGLSAYKDVDITAATVYELLLRLNEIGPNDNPFKWSYSAEIPHSSISAKADTEQRLYDTIGAENVGRYVDLDYDIAGRRKKYDSSTPIFCIDSEDPLEIDDGIGLRQTGDHEYVVSSFIANPSSFLRPDFNMAKIAFERGQTLYLPDVGDAKTVSMLPAGFVGAVQLGMPGRNTRVMRISFKINTQTGKIGYLGSRSIEFGQSSAFVKVDYGRVNEILAGTPRAGAILADLAGKSSIEASKIDQDLKILSQISELLAEIARKNGRVDIFGSLDVSRGVKRISAGENGRLTVEFKPGSQSGKAERLVSEIMVMSNHVAGKMLAENRIPGLFRTQNRLPMSAEVHKHIERLVSKGKYVTYQDMAVIQEYLTKSATCPFSSRHESLAVDSYATVTSPLRRYADMVNQWQLQAFVQHRKPHFSQFDIDNIALTLGFKNEINRRFSRKVSNFYMFKILAQTPGSKFKCVVTGKPSSDGEIAVTMLDYGVRCSLRTSWYALGGKSTQIEREDKVVRNFEIGDVIDDAVVSSIDLMNGQLVLESASC</sequence>
<dbReference type="KEGG" id="bbrx:BRETT_002737"/>
<dbReference type="PANTHER" id="PTHR23355:SF65">
    <property type="entry name" value="EXORIBONUCLEASE CYT-4, PUTATIVE (AFU_ORTHOLOGUE AFUA_7G01550)-RELATED"/>
    <property type="match status" value="1"/>
</dbReference>
<dbReference type="RefSeq" id="XP_041139049.1">
    <property type="nucleotide sequence ID" value="XM_041281258.1"/>
</dbReference>
<dbReference type="InterPro" id="IPR050180">
    <property type="entry name" value="RNR_Ribonuclease"/>
</dbReference>
<name>A0A871RBG1_DEKBR</name>
<evidence type="ECO:0000313" key="3">
    <source>
        <dbReference type="EMBL" id="QOU22556.1"/>
    </source>
</evidence>
<feature type="domain" description="RNB" evidence="2">
    <location>
        <begin position="610"/>
        <end position="944"/>
    </location>
</feature>
<dbReference type="InterPro" id="IPR001900">
    <property type="entry name" value="RNase_II/R"/>
</dbReference>
<reference evidence="3" key="2">
    <citation type="journal article" name="BMC Genomics">
        <title>New genome assemblies reveal patterns of domestication and adaptation across Brettanomyces (Dekkera) species.</title>
        <authorList>
            <person name="Roach M.J."/>
            <person name="Borneman A.R."/>
        </authorList>
    </citation>
    <scope>NUCLEOTIDE SEQUENCE</scope>
    <source>
        <strain evidence="3">UCD 2041</strain>
    </source>
</reference>
<dbReference type="GO" id="GO:0006402">
    <property type="term" value="P:mRNA catabolic process"/>
    <property type="evidence" value="ECO:0007669"/>
    <property type="project" value="TreeGrafter"/>
</dbReference>
<proteinExistence type="inferred from homology"/>
<dbReference type="SMART" id="SM00955">
    <property type="entry name" value="RNB"/>
    <property type="match status" value="1"/>
</dbReference>
<dbReference type="GO" id="GO:0000175">
    <property type="term" value="F:3'-5'-RNA exonuclease activity"/>
    <property type="evidence" value="ECO:0007669"/>
    <property type="project" value="TreeGrafter"/>
</dbReference>
<dbReference type="Proteomes" id="UP000663131">
    <property type="component" value="Chromosome 9"/>
</dbReference>
<gene>
    <name evidence="3" type="ORF">BRETT_002737</name>
</gene>
<protein>
    <recommendedName>
        <fullName evidence="2">RNB domain-containing protein</fullName>
    </recommendedName>
</protein>
<dbReference type="GO" id="GO:0003723">
    <property type="term" value="F:RNA binding"/>
    <property type="evidence" value="ECO:0007669"/>
    <property type="project" value="InterPro"/>
</dbReference>
<comment type="similarity">
    <text evidence="1">Belongs to the RNR ribonuclease family.</text>
</comment>
<dbReference type="Pfam" id="PF00773">
    <property type="entry name" value="RNB"/>
    <property type="match status" value="1"/>
</dbReference>
<organism evidence="3 4">
    <name type="scientific">Dekkera bruxellensis</name>
    <name type="common">Brettanomyces custersii</name>
    <dbReference type="NCBI Taxonomy" id="5007"/>
    <lineage>
        <taxon>Eukaryota</taxon>
        <taxon>Fungi</taxon>
        <taxon>Dikarya</taxon>
        <taxon>Ascomycota</taxon>
        <taxon>Saccharomycotina</taxon>
        <taxon>Pichiomycetes</taxon>
        <taxon>Pichiales</taxon>
        <taxon>Pichiaceae</taxon>
        <taxon>Brettanomyces</taxon>
    </lineage>
</organism>
<dbReference type="GO" id="GO:0000932">
    <property type="term" value="C:P-body"/>
    <property type="evidence" value="ECO:0007669"/>
    <property type="project" value="TreeGrafter"/>
</dbReference>
<evidence type="ECO:0000256" key="1">
    <source>
        <dbReference type="RuleBase" id="RU003901"/>
    </source>
</evidence>
<dbReference type="OrthoDB" id="2285229at2759"/>
<reference evidence="3" key="1">
    <citation type="submission" date="2020-10" db="EMBL/GenBank/DDBJ databases">
        <authorList>
            <person name="Palmer J.M."/>
        </authorList>
    </citation>
    <scope>NUCLEOTIDE SEQUENCE</scope>
    <source>
        <strain evidence="3">UCD 2041</strain>
    </source>
</reference>
<dbReference type="AlphaFoldDB" id="A0A871RBG1"/>
<evidence type="ECO:0000259" key="2">
    <source>
        <dbReference type="SMART" id="SM00955"/>
    </source>
</evidence>
<accession>A0A871RBG1</accession>
<dbReference type="InterPro" id="IPR022966">
    <property type="entry name" value="RNase_II/R_CS"/>
</dbReference>
<dbReference type="SUPFAM" id="SSF50249">
    <property type="entry name" value="Nucleic acid-binding proteins"/>
    <property type="match status" value="1"/>
</dbReference>
<dbReference type="InterPro" id="IPR012340">
    <property type="entry name" value="NA-bd_OB-fold"/>
</dbReference>
<dbReference type="GeneID" id="64574661"/>
<dbReference type="PANTHER" id="PTHR23355">
    <property type="entry name" value="RIBONUCLEASE"/>
    <property type="match status" value="1"/>
</dbReference>
<evidence type="ECO:0000313" key="4">
    <source>
        <dbReference type="Proteomes" id="UP000663131"/>
    </source>
</evidence>
<dbReference type="EMBL" id="CP063137">
    <property type="protein sequence ID" value="QOU22556.1"/>
    <property type="molecule type" value="Genomic_DNA"/>
</dbReference>